<feature type="binding site" evidence="4">
    <location>
        <position position="130"/>
    </location>
    <ligand>
        <name>[4Fe-4S] cluster</name>
        <dbReference type="ChEBI" id="CHEBI:49883"/>
    </ligand>
</feature>
<proteinExistence type="inferred from homology"/>
<evidence type="ECO:0000256" key="4">
    <source>
        <dbReference type="HAMAP-Rule" id="MF_00063"/>
    </source>
</evidence>
<dbReference type="GO" id="GO:0043866">
    <property type="term" value="F:adenylyl-sulfate reductase (thioredoxin) activity"/>
    <property type="evidence" value="ECO:0007669"/>
    <property type="project" value="UniProtKB-EC"/>
</dbReference>
<dbReference type="Pfam" id="PF01507">
    <property type="entry name" value="PAPS_reduct"/>
    <property type="match status" value="1"/>
</dbReference>
<dbReference type="PANTHER" id="PTHR46509">
    <property type="entry name" value="PHOSPHOADENOSINE PHOSPHOSULFATE REDUCTASE"/>
    <property type="match status" value="1"/>
</dbReference>
<comment type="function">
    <text evidence="4">Catalyzes the formation of sulfite from adenosine 5'-phosphosulfate (APS) using thioredoxin as an electron donor.</text>
</comment>
<comment type="cofactor">
    <cofactor evidence="4">
        <name>[4Fe-4S] cluster</name>
        <dbReference type="ChEBI" id="CHEBI:49883"/>
    </cofactor>
    <text evidence="4">Binds 1 [4Fe-4S] cluster per subunit.</text>
</comment>
<dbReference type="InterPro" id="IPR002500">
    <property type="entry name" value="PAPS_reduct_dom"/>
</dbReference>
<organism evidence="6 7">
    <name type="scientific">Faunimonas pinastri</name>
    <dbReference type="NCBI Taxonomy" id="1855383"/>
    <lineage>
        <taxon>Bacteria</taxon>
        <taxon>Pseudomonadati</taxon>
        <taxon>Pseudomonadota</taxon>
        <taxon>Alphaproteobacteria</taxon>
        <taxon>Hyphomicrobiales</taxon>
        <taxon>Afifellaceae</taxon>
        <taxon>Faunimonas</taxon>
    </lineage>
</organism>
<evidence type="ECO:0000256" key="2">
    <source>
        <dbReference type="ARBA" id="ARBA00023002"/>
    </source>
</evidence>
<keyword evidence="7" id="KW-1185">Reference proteome</keyword>
<dbReference type="PANTHER" id="PTHR46509:SF1">
    <property type="entry name" value="PHOSPHOADENOSINE PHOSPHOSULFATE REDUCTASE"/>
    <property type="match status" value="1"/>
</dbReference>
<evidence type="ECO:0000313" key="6">
    <source>
        <dbReference type="EMBL" id="SER15938.1"/>
    </source>
</evidence>
<dbReference type="GO" id="GO:0070814">
    <property type="term" value="P:hydrogen sulfide biosynthetic process"/>
    <property type="evidence" value="ECO:0007669"/>
    <property type="project" value="UniProtKB-UniRule"/>
</dbReference>
<dbReference type="OrthoDB" id="9794018at2"/>
<evidence type="ECO:0000256" key="3">
    <source>
        <dbReference type="ARBA" id="ARBA00024327"/>
    </source>
</evidence>
<dbReference type="PIRSF" id="PIRSF000857">
    <property type="entry name" value="PAPS_reductase"/>
    <property type="match status" value="1"/>
</dbReference>
<dbReference type="STRING" id="1855383.SAMN05216548_11251"/>
<keyword evidence="2 4" id="KW-0560">Oxidoreductase</keyword>
<name>A0A1H9LX51_9HYPH</name>
<keyword evidence="4" id="KW-0408">Iron</keyword>
<feature type="binding site" evidence="4">
    <location>
        <position position="214"/>
    </location>
    <ligand>
        <name>[4Fe-4S] cluster</name>
        <dbReference type="ChEBI" id="CHEBI:49883"/>
    </ligand>
</feature>
<dbReference type="Gene3D" id="3.40.50.620">
    <property type="entry name" value="HUPs"/>
    <property type="match status" value="1"/>
</dbReference>
<comment type="pathway">
    <text evidence="3 4">Sulfur metabolism; hydrogen sulfide biosynthesis; sulfite from sulfate.</text>
</comment>
<dbReference type="CDD" id="cd23945">
    <property type="entry name" value="PAPS_reductase"/>
    <property type="match status" value="1"/>
</dbReference>
<feature type="binding site" evidence="4">
    <location>
        <position position="211"/>
    </location>
    <ligand>
        <name>[4Fe-4S] cluster</name>
        <dbReference type="ChEBI" id="CHEBI:49883"/>
    </ligand>
</feature>
<dbReference type="GO" id="GO:0051539">
    <property type="term" value="F:4 iron, 4 sulfur cluster binding"/>
    <property type="evidence" value="ECO:0007669"/>
    <property type="project" value="UniProtKB-UniRule"/>
</dbReference>
<dbReference type="SUPFAM" id="SSF52402">
    <property type="entry name" value="Adenine nucleotide alpha hydrolases-like"/>
    <property type="match status" value="1"/>
</dbReference>
<gene>
    <name evidence="4" type="primary">cysH</name>
    <name evidence="6" type="ORF">SAMN05216548_11251</name>
</gene>
<dbReference type="InterPro" id="IPR004511">
    <property type="entry name" value="PAPS/APS_Rdtase"/>
</dbReference>
<sequence length="252" mass="27735">MALRDVAANDLLPSLPMDARAALLARRYEPMTPRQVLQEAIGHEFAGRIALVSSFGADSVALLHLVASVDPSTPVIFVDTGKMFGSTHRYRRELTERFGLTDVRLAQPDAEALARQDPESDLWMQDSDRCCAIRKVAPLAGALAGFDAWISGRKRFQGGMRSSMPLAESDGRQVKINPMANWSRETIADYVREHDLPEHPMVAEGYRSIGCMPCTDKVAEGESDRAGRWRGKAKSECGIHLGLSAVLTDIKR</sequence>
<evidence type="ECO:0000313" key="7">
    <source>
        <dbReference type="Proteomes" id="UP000199647"/>
    </source>
</evidence>
<comment type="similarity">
    <text evidence="1 4">Belongs to the PAPS reductase family. CysH subfamily.</text>
</comment>
<dbReference type="AlphaFoldDB" id="A0A1H9LX51"/>
<dbReference type="NCBIfam" id="NF002537">
    <property type="entry name" value="PRK02090.1"/>
    <property type="match status" value="1"/>
</dbReference>
<dbReference type="NCBIfam" id="TIGR00434">
    <property type="entry name" value="cysH"/>
    <property type="match status" value="1"/>
</dbReference>
<feature type="domain" description="Phosphoadenosine phosphosulphate reductase" evidence="5">
    <location>
        <begin position="49"/>
        <end position="216"/>
    </location>
</feature>
<dbReference type="InterPro" id="IPR014729">
    <property type="entry name" value="Rossmann-like_a/b/a_fold"/>
</dbReference>
<protein>
    <recommendedName>
        <fullName evidence="4">Adenosine 5'-phosphosulfate reductase</fullName>
        <shortName evidence="4">APS reductase</shortName>
        <ecNumber evidence="4">1.8.4.10</ecNumber>
    </recommendedName>
    <alternativeName>
        <fullName evidence="4">5'-adenylylsulfate reductase</fullName>
    </alternativeName>
    <alternativeName>
        <fullName evidence="4">Thioredoxin-dependent 5'-adenylylsulfate reductase</fullName>
    </alternativeName>
</protein>
<dbReference type="Proteomes" id="UP000199647">
    <property type="component" value="Unassembled WGS sequence"/>
</dbReference>
<dbReference type="GO" id="GO:0004604">
    <property type="term" value="F:phosphoadenylyl-sulfate reductase (thioredoxin) activity"/>
    <property type="evidence" value="ECO:0007669"/>
    <property type="project" value="UniProtKB-UniRule"/>
</dbReference>
<dbReference type="RefSeq" id="WP_092497991.1">
    <property type="nucleotide sequence ID" value="NZ_FOFG01000012.1"/>
</dbReference>
<keyword evidence="4" id="KW-0479">Metal-binding</keyword>
<evidence type="ECO:0000259" key="5">
    <source>
        <dbReference type="Pfam" id="PF01507"/>
    </source>
</evidence>
<comment type="catalytic activity">
    <reaction evidence="4">
        <text>[thioredoxin]-disulfide + sulfite + AMP + 2 H(+) = adenosine 5'-phosphosulfate + [thioredoxin]-dithiol</text>
        <dbReference type="Rhea" id="RHEA:21976"/>
        <dbReference type="Rhea" id="RHEA-COMP:10698"/>
        <dbReference type="Rhea" id="RHEA-COMP:10700"/>
        <dbReference type="ChEBI" id="CHEBI:15378"/>
        <dbReference type="ChEBI" id="CHEBI:17359"/>
        <dbReference type="ChEBI" id="CHEBI:29950"/>
        <dbReference type="ChEBI" id="CHEBI:50058"/>
        <dbReference type="ChEBI" id="CHEBI:58243"/>
        <dbReference type="ChEBI" id="CHEBI:456215"/>
        <dbReference type="EC" id="1.8.4.10"/>
    </reaction>
</comment>
<feature type="active site" description="Nucleophile; cysteine thiosulfonate intermediate" evidence="4">
    <location>
        <position position="237"/>
    </location>
</feature>
<keyword evidence="4" id="KW-0963">Cytoplasm</keyword>
<dbReference type="GO" id="GO:0046872">
    <property type="term" value="F:metal ion binding"/>
    <property type="evidence" value="ECO:0007669"/>
    <property type="project" value="UniProtKB-KW"/>
</dbReference>
<dbReference type="EC" id="1.8.4.10" evidence="4"/>
<feature type="binding site" evidence="4">
    <location>
        <position position="131"/>
    </location>
    <ligand>
        <name>[4Fe-4S] cluster</name>
        <dbReference type="ChEBI" id="CHEBI:49883"/>
    </ligand>
</feature>
<dbReference type="GO" id="GO:0005737">
    <property type="term" value="C:cytoplasm"/>
    <property type="evidence" value="ECO:0007669"/>
    <property type="project" value="UniProtKB-SubCell"/>
</dbReference>
<accession>A0A1H9LX51</accession>
<dbReference type="EMBL" id="FOFG01000012">
    <property type="protein sequence ID" value="SER15938.1"/>
    <property type="molecule type" value="Genomic_DNA"/>
</dbReference>
<evidence type="ECO:0000256" key="1">
    <source>
        <dbReference type="ARBA" id="ARBA00009732"/>
    </source>
</evidence>
<dbReference type="GO" id="GO:0019379">
    <property type="term" value="P:sulfate assimilation, phosphoadenylyl sulfate reduction by phosphoadenylyl-sulfate reductase (thioredoxin)"/>
    <property type="evidence" value="ECO:0007669"/>
    <property type="project" value="UniProtKB-UniRule"/>
</dbReference>
<reference evidence="6 7" key="1">
    <citation type="submission" date="2016-10" db="EMBL/GenBank/DDBJ databases">
        <authorList>
            <person name="de Groot N.N."/>
        </authorList>
    </citation>
    <scope>NUCLEOTIDE SEQUENCE [LARGE SCALE GENOMIC DNA]</scope>
    <source>
        <strain evidence="6 7">A52C2</strain>
    </source>
</reference>
<dbReference type="HAMAP" id="MF_00063">
    <property type="entry name" value="CysH"/>
    <property type="match status" value="1"/>
</dbReference>
<keyword evidence="4" id="KW-0411">Iron-sulfur</keyword>
<comment type="subcellular location">
    <subcellularLocation>
        <location evidence="4">Cytoplasm</location>
    </subcellularLocation>
</comment>